<gene>
    <name evidence="1" type="ORF">DXX99_11250</name>
</gene>
<dbReference type="Proteomes" id="UP000256329">
    <property type="component" value="Unassembled WGS sequence"/>
</dbReference>
<dbReference type="EMBL" id="QSLN01000098">
    <property type="protein sequence ID" value="RDV79600.1"/>
    <property type="molecule type" value="Genomic_DNA"/>
</dbReference>
<dbReference type="AlphaFoldDB" id="A0A3D8P0H8"/>
<proteinExistence type="predicted"/>
<accession>A0A3D8P0H8</accession>
<comment type="caution">
    <text evidence="1">The sequence shown here is derived from an EMBL/GenBank/DDBJ whole genome shotgun (WGS) entry which is preliminary data.</text>
</comment>
<evidence type="ECO:0000313" key="2">
    <source>
        <dbReference type="Proteomes" id="UP000256329"/>
    </source>
</evidence>
<feature type="non-terminal residue" evidence="1">
    <location>
        <position position="1"/>
    </location>
</feature>
<evidence type="ECO:0000313" key="1">
    <source>
        <dbReference type="EMBL" id="RDV79600.1"/>
    </source>
</evidence>
<name>A0A3D8P0H8_9THEO</name>
<feature type="non-terminal residue" evidence="1">
    <location>
        <position position="85"/>
    </location>
</feature>
<reference evidence="1 2" key="1">
    <citation type="submission" date="2018-08" db="EMBL/GenBank/DDBJ databases">
        <title>Form III RuBisCO-mediated autotrophy in Thermodesulfobium bacteria.</title>
        <authorList>
            <person name="Toshchakov S.V."/>
            <person name="Kublanov I.V."/>
            <person name="Frolov E."/>
            <person name="Bonch-Osmolovskaya E.A."/>
            <person name="Tourova T.P."/>
            <person name="Chernych N.A."/>
            <person name="Lebedinsky A.V."/>
        </authorList>
    </citation>
    <scope>NUCLEOTIDE SEQUENCE [LARGE SCALE GENOMIC DNA]</scope>
    <source>
        <strain evidence="1 2">SR</strain>
    </source>
</reference>
<sequence>AAFLKAHRHPKPNLTAQRIYAQLHAPQLEARPAVVRAKSRFMLVLIAQLEPLLEAIKKYDEEITRLFKSHPDSLIFASLPGAGTR</sequence>
<protein>
    <submittedName>
        <fullName evidence="1">IS110 family transposase</fullName>
    </submittedName>
</protein>
<keyword evidence="2" id="KW-1185">Reference proteome</keyword>
<organism evidence="1 2">
    <name type="scientific">Ammonifex thiophilus</name>
    <dbReference type="NCBI Taxonomy" id="444093"/>
    <lineage>
        <taxon>Bacteria</taxon>
        <taxon>Bacillati</taxon>
        <taxon>Bacillota</taxon>
        <taxon>Clostridia</taxon>
        <taxon>Thermoanaerobacterales</taxon>
        <taxon>Thermoanaerobacteraceae</taxon>
        <taxon>Ammonifex</taxon>
    </lineage>
</organism>